<feature type="domain" description="FAD-binding PCMH-type" evidence="7">
    <location>
        <begin position="83"/>
        <end position="278"/>
    </location>
</feature>
<dbReference type="InterPro" id="IPR006094">
    <property type="entry name" value="Oxid_FAD_bind_N"/>
</dbReference>
<keyword evidence="5" id="KW-0560">Oxidoreductase</keyword>
<evidence type="ECO:0000313" key="9">
    <source>
        <dbReference type="Proteomes" id="UP001152607"/>
    </source>
</evidence>
<keyword evidence="4" id="KW-0274">FAD</keyword>
<dbReference type="PROSITE" id="PS51387">
    <property type="entry name" value="FAD_PCMH"/>
    <property type="match status" value="1"/>
</dbReference>
<dbReference type="EMBL" id="CAOQHR010000010">
    <property type="protein sequence ID" value="CAI6340196.1"/>
    <property type="molecule type" value="Genomic_DNA"/>
</dbReference>
<dbReference type="PANTHER" id="PTHR42973:SF39">
    <property type="entry name" value="FAD-BINDING PCMH-TYPE DOMAIN-CONTAINING PROTEIN"/>
    <property type="match status" value="1"/>
</dbReference>
<comment type="caution">
    <text evidence="8">The sequence shown here is derived from an EMBL/GenBank/DDBJ whole genome shotgun (WGS) entry which is preliminary data.</text>
</comment>
<keyword evidence="3" id="KW-0285">Flavoprotein</keyword>
<dbReference type="AlphaFoldDB" id="A0A9W4USK0"/>
<name>A0A9W4USK0_9PLEO</name>
<evidence type="ECO:0000256" key="4">
    <source>
        <dbReference type="ARBA" id="ARBA00022827"/>
    </source>
</evidence>
<dbReference type="Proteomes" id="UP001152607">
    <property type="component" value="Unassembled WGS sequence"/>
</dbReference>
<evidence type="ECO:0000256" key="2">
    <source>
        <dbReference type="ARBA" id="ARBA00005466"/>
    </source>
</evidence>
<comment type="similarity">
    <text evidence="2">Belongs to the oxygen-dependent FAD-linked oxidoreductase family.</text>
</comment>
<evidence type="ECO:0000256" key="6">
    <source>
        <dbReference type="SAM" id="SignalP"/>
    </source>
</evidence>
<feature type="chain" id="PRO_5040859040" description="FAD-binding PCMH-type domain-containing protein" evidence="6">
    <location>
        <begin position="22"/>
        <end position="543"/>
    </location>
</feature>
<dbReference type="SUPFAM" id="SSF56176">
    <property type="entry name" value="FAD-binding/transporter-associated domain-like"/>
    <property type="match status" value="1"/>
</dbReference>
<dbReference type="Pfam" id="PF01565">
    <property type="entry name" value="FAD_binding_4"/>
    <property type="match status" value="1"/>
</dbReference>
<dbReference type="GO" id="GO:0016491">
    <property type="term" value="F:oxidoreductase activity"/>
    <property type="evidence" value="ECO:0007669"/>
    <property type="project" value="UniProtKB-KW"/>
</dbReference>
<dbReference type="PANTHER" id="PTHR42973">
    <property type="entry name" value="BINDING OXIDOREDUCTASE, PUTATIVE (AFU_ORTHOLOGUE AFUA_1G17690)-RELATED"/>
    <property type="match status" value="1"/>
</dbReference>
<evidence type="ECO:0000256" key="5">
    <source>
        <dbReference type="ARBA" id="ARBA00023002"/>
    </source>
</evidence>
<evidence type="ECO:0000256" key="3">
    <source>
        <dbReference type="ARBA" id="ARBA00022630"/>
    </source>
</evidence>
<dbReference type="GO" id="GO:0071949">
    <property type="term" value="F:FAD binding"/>
    <property type="evidence" value="ECO:0007669"/>
    <property type="project" value="InterPro"/>
</dbReference>
<protein>
    <recommendedName>
        <fullName evidence="7">FAD-binding PCMH-type domain-containing protein</fullName>
    </recommendedName>
</protein>
<dbReference type="Pfam" id="PF08031">
    <property type="entry name" value="BBE"/>
    <property type="match status" value="1"/>
</dbReference>
<keyword evidence="9" id="KW-1185">Reference proteome</keyword>
<accession>A0A9W4USK0</accession>
<dbReference type="InterPro" id="IPR016169">
    <property type="entry name" value="FAD-bd_PCMH_sub2"/>
</dbReference>
<keyword evidence="6" id="KW-0732">Signal</keyword>
<dbReference type="InterPro" id="IPR016166">
    <property type="entry name" value="FAD-bd_PCMH"/>
</dbReference>
<gene>
    <name evidence="8" type="ORF">PDIGIT_LOCUS13371</name>
</gene>
<evidence type="ECO:0000259" key="7">
    <source>
        <dbReference type="PROSITE" id="PS51387"/>
    </source>
</evidence>
<dbReference type="OrthoDB" id="9983560at2759"/>
<evidence type="ECO:0000256" key="1">
    <source>
        <dbReference type="ARBA" id="ARBA00001974"/>
    </source>
</evidence>
<reference evidence="8" key="1">
    <citation type="submission" date="2023-01" db="EMBL/GenBank/DDBJ databases">
        <authorList>
            <person name="Van Ghelder C."/>
            <person name="Rancurel C."/>
        </authorList>
    </citation>
    <scope>NUCLEOTIDE SEQUENCE</scope>
    <source>
        <strain evidence="8">CNCM I-4278</strain>
    </source>
</reference>
<evidence type="ECO:0000313" key="8">
    <source>
        <dbReference type="EMBL" id="CAI6340196.1"/>
    </source>
</evidence>
<dbReference type="InterPro" id="IPR012951">
    <property type="entry name" value="BBE"/>
</dbReference>
<feature type="signal peptide" evidence="6">
    <location>
        <begin position="1"/>
        <end position="21"/>
    </location>
</feature>
<dbReference type="InterPro" id="IPR050416">
    <property type="entry name" value="FAD-linked_Oxidoreductase"/>
</dbReference>
<dbReference type="Gene3D" id="3.30.465.10">
    <property type="match status" value="2"/>
</dbReference>
<dbReference type="InterPro" id="IPR036318">
    <property type="entry name" value="FAD-bd_PCMH-like_sf"/>
</dbReference>
<proteinExistence type="inferred from homology"/>
<sequence length="543" mass="59433">MMRNSAFALSCLAALVPTVEAVSYCLPDDSCFPSEDELQQFNATVKGRLIKVVPYAQACYEDTYDAEACKELAAKRQDPTWRMSLPAGLIYTTWEQAGDEGCYIPLLPADGSSPAPIQGKCSLGGMSSLPEPGQDILGYHPGSGSFPTWMHHMNSMESINNFSPKRNSGVGQRVISAGPGVLVQELYDFGARYDVITTGGYGPTVGATGGFILGGGTGPFSSTIGLGIDNVVQFDVVTADGEEKAVNECTNPDLFWAMRGGGGVFGVHTRVYLKTHTQPAAVNWMVNLIRCDDDSSFKKLISTMIEIQLSLREKGEKSGLWTSNTKFKNIVMISIAPQFGVPVSTNATLNAFAPIFQVPGCQASPKTGTEKQWNDVFRRIFWHVITRAAPSGTNILDSSRIVTYEQMESESGRQRITEYITNLSPNITFLWQNSVGGPTRDAAPDATSVNPIWREAFAFVNAPINGPVERVTEEQTNLQIDNTRNMTKAFGTAAYYSEANEFEVEWQESFFGSNYARLLKIKNEVDPQRVFNCRLCVGSEEGY</sequence>
<comment type="cofactor">
    <cofactor evidence="1">
        <name>FAD</name>
        <dbReference type="ChEBI" id="CHEBI:57692"/>
    </cofactor>
</comment>
<organism evidence="8 9">
    <name type="scientific">Periconia digitata</name>
    <dbReference type="NCBI Taxonomy" id="1303443"/>
    <lineage>
        <taxon>Eukaryota</taxon>
        <taxon>Fungi</taxon>
        <taxon>Dikarya</taxon>
        <taxon>Ascomycota</taxon>
        <taxon>Pezizomycotina</taxon>
        <taxon>Dothideomycetes</taxon>
        <taxon>Pleosporomycetidae</taxon>
        <taxon>Pleosporales</taxon>
        <taxon>Massarineae</taxon>
        <taxon>Periconiaceae</taxon>
        <taxon>Periconia</taxon>
    </lineage>
</organism>